<evidence type="ECO:0000256" key="1">
    <source>
        <dbReference type="SAM" id="MobiDB-lite"/>
    </source>
</evidence>
<organism evidence="3 4">
    <name type="scientific">Amycolatopsis heterodermiae</name>
    <dbReference type="NCBI Taxonomy" id="3110235"/>
    <lineage>
        <taxon>Bacteria</taxon>
        <taxon>Bacillati</taxon>
        <taxon>Actinomycetota</taxon>
        <taxon>Actinomycetes</taxon>
        <taxon>Pseudonocardiales</taxon>
        <taxon>Pseudonocardiaceae</taxon>
        <taxon>Amycolatopsis</taxon>
    </lineage>
</organism>
<feature type="compositionally biased region" description="Basic and acidic residues" evidence="1">
    <location>
        <begin position="25"/>
        <end position="35"/>
    </location>
</feature>
<accession>A0ABU5RIC5</accession>
<reference evidence="3 4" key="1">
    <citation type="submission" date="2023-12" db="EMBL/GenBank/DDBJ databases">
        <title>Amycolatopsis sp. V23-08.</title>
        <authorList>
            <person name="Somphong A."/>
        </authorList>
    </citation>
    <scope>NUCLEOTIDE SEQUENCE [LARGE SCALE GENOMIC DNA]</scope>
    <source>
        <strain evidence="3 4">V23-08</strain>
    </source>
</reference>
<protein>
    <recommendedName>
        <fullName evidence="5">DUF3618 domain-containing protein</fullName>
    </recommendedName>
</protein>
<keyword evidence="2" id="KW-1133">Transmembrane helix</keyword>
<dbReference type="RefSeq" id="WP_323335016.1">
    <property type="nucleotide sequence ID" value="NZ_JAYFSI010000014.1"/>
</dbReference>
<name>A0ABU5RIC5_9PSEU</name>
<proteinExistence type="predicted"/>
<evidence type="ECO:0000313" key="3">
    <source>
        <dbReference type="EMBL" id="MEA5366046.1"/>
    </source>
</evidence>
<sequence length="85" mass="8852">MSILRKIVERIDKAADKKIDTTVERAGVKPADRKSAPKKAPKADSSVVAPTPLSGGCSLRVLQAAGFAGVVVATLAAAVAGRWRR</sequence>
<dbReference type="EMBL" id="JAYFSI010000014">
    <property type="protein sequence ID" value="MEA5366046.1"/>
    <property type="molecule type" value="Genomic_DNA"/>
</dbReference>
<gene>
    <name evidence="3" type="ORF">VA596_41415</name>
</gene>
<keyword evidence="2" id="KW-0812">Transmembrane</keyword>
<evidence type="ECO:0008006" key="5">
    <source>
        <dbReference type="Google" id="ProtNLM"/>
    </source>
</evidence>
<keyword evidence="2" id="KW-0472">Membrane</keyword>
<evidence type="ECO:0000313" key="4">
    <source>
        <dbReference type="Proteomes" id="UP001304298"/>
    </source>
</evidence>
<keyword evidence="4" id="KW-1185">Reference proteome</keyword>
<feature type="region of interest" description="Disordered" evidence="1">
    <location>
        <begin position="25"/>
        <end position="48"/>
    </location>
</feature>
<dbReference type="Proteomes" id="UP001304298">
    <property type="component" value="Unassembled WGS sequence"/>
</dbReference>
<evidence type="ECO:0000256" key="2">
    <source>
        <dbReference type="SAM" id="Phobius"/>
    </source>
</evidence>
<feature type="transmembrane region" description="Helical" evidence="2">
    <location>
        <begin position="61"/>
        <end position="81"/>
    </location>
</feature>
<comment type="caution">
    <text evidence="3">The sequence shown here is derived from an EMBL/GenBank/DDBJ whole genome shotgun (WGS) entry which is preliminary data.</text>
</comment>